<reference evidence="2" key="2">
    <citation type="journal article" date="2021" name="Microbiome">
        <title>Successional dynamics and alternative stable states in a saline activated sludge microbial community over 9 years.</title>
        <authorList>
            <person name="Wang Y."/>
            <person name="Ye J."/>
            <person name="Ju F."/>
            <person name="Liu L."/>
            <person name="Boyd J.A."/>
            <person name="Deng Y."/>
            <person name="Parks D.H."/>
            <person name="Jiang X."/>
            <person name="Yin X."/>
            <person name="Woodcroft B.J."/>
            <person name="Tyson G.W."/>
            <person name="Hugenholtz P."/>
            <person name="Polz M.F."/>
            <person name="Zhang T."/>
        </authorList>
    </citation>
    <scope>NUCLEOTIDE SEQUENCE</scope>
    <source>
        <strain evidence="2">HKST-UBA02</strain>
    </source>
</reference>
<evidence type="ECO:0000313" key="3">
    <source>
        <dbReference type="Proteomes" id="UP000739538"/>
    </source>
</evidence>
<comment type="caution">
    <text evidence="2">The sequence shown here is derived from an EMBL/GenBank/DDBJ whole genome shotgun (WGS) entry which is preliminary data.</text>
</comment>
<name>A0A956NHX7_UNCEI</name>
<dbReference type="Proteomes" id="UP000739538">
    <property type="component" value="Unassembled WGS sequence"/>
</dbReference>
<evidence type="ECO:0000256" key="1">
    <source>
        <dbReference type="SAM" id="MobiDB-lite"/>
    </source>
</evidence>
<gene>
    <name evidence="2" type="ORF">KDA27_17575</name>
</gene>
<evidence type="ECO:0000313" key="2">
    <source>
        <dbReference type="EMBL" id="MCA9757620.1"/>
    </source>
</evidence>
<protein>
    <submittedName>
        <fullName evidence="2">Uncharacterized protein</fullName>
    </submittedName>
</protein>
<feature type="region of interest" description="Disordered" evidence="1">
    <location>
        <begin position="50"/>
        <end position="77"/>
    </location>
</feature>
<accession>A0A956NHX7</accession>
<reference evidence="2" key="1">
    <citation type="submission" date="2020-04" db="EMBL/GenBank/DDBJ databases">
        <authorList>
            <person name="Zhang T."/>
        </authorList>
    </citation>
    <scope>NUCLEOTIDE SEQUENCE</scope>
    <source>
        <strain evidence="2">HKST-UBA02</strain>
    </source>
</reference>
<dbReference type="AlphaFoldDB" id="A0A956NHX7"/>
<proteinExistence type="predicted"/>
<sequence length="144" mass="16085">MTTRKRSIAKNTAVEQRIVAAMDNLEAAWIAGEGAVAARSKDAKALTTTVKRLSKRHASLNKRKKTANARVKKSPNAETRAALRTVTKDLATTKRELEKARTAKAANAEELKALKDSFRRANAFYVAIEKAQSQLEKPNRRRRR</sequence>
<feature type="compositionally biased region" description="Basic residues" evidence="1">
    <location>
        <begin position="52"/>
        <end position="73"/>
    </location>
</feature>
<organism evidence="2 3">
    <name type="scientific">Eiseniibacteriota bacterium</name>
    <dbReference type="NCBI Taxonomy" id="2212470"/>
    <lineage>
        <taxon>Bacteria</taxon>
        <taxon>Candidatus Eiseniibacteriota</taxon>
    </lineage>
</organism>
<dbReference type="EMBL" id="JAGQHS010000109">
    <property type="protein sequence ID" value="MCA9757620.1"/>
    <property type="molecule type" value="Genomic_DNA"/>
</dbReference>